<dbReference type="SUPFAM" id="SSF52540">
    <property type="entry name" value="P-loop containing nucleoside triphosphate hydrolases"/>
    <property type="match status" value="1"/>
</dbReference>
<organism evidence="2">
    <name type="scientific">uncultured Chloroflexia bacterium</name>
    <dbReference type="NCBI Taxonomy" id="1672391"/>
    <lineage>
        <taxon>Bacteria</taxon>
        <taxon>Bacillati</taxon>
        <taxon>Chloroflexota</taxon>
        <taxon>Chloroflexia</taxon>
        <taxon>environmental samples</taxon>
    </lineage>
</organism>
<dbReference type="InterPro" id="IPR027417">
    <property type="entry name" value="P-loop_NTPase"/>
</dbReference>
<gene>
    <name evidence="2" type="ORF">AVDCRST_MAG93-7572</name>
</gene>
<keyword evidence="1" id="KW-0808">Transferase</keyword>
<evidence type="ECO:0000256" key="1">
    <source>
        <dbReference type="ARBA" id="ARBA00022679"/>
    </source>
</evidence>
<evidence type="ECO:0008006" key="3">
    <source>
        <dbReference type="Google" id="ProtNLM"/>
    </source>
</evidence>
<protein>
    <recommendedName>
        <fullName evidence="3">Sulfotransferase</fullName>
    </recommendedName>
</protein>
<dbReference type="GO" id="GO:0008476">
    <property type="term" value="F:protein-tyrosine sulfotransferase activity"/>
    <property type="evidence" value="ECO:0007669"/>
    <property type="project" value="InterPro"/>
</dbReference>
<dbReference type="EMBL" id="CADCTR010002550">
    <property type="protein sequence ID" value="CAA9359535.1"/>
    <property type="molecule type" value="Genomic_DNA"/>
</dbReference>
<dbReference type="Gene3D" id="3.40.50.300">
    <property type="entry name" value="P-loop containing nucleotide triphosphate hydrolases"/>
    <property type="match status" value="1"/>
</dbReference>
<dbReference type="AlphaFoldDB" id="A0A6J4MHP2"/>
<dbReference type="InterPro" id="IPR026634">
    <property type="entry name" value="TPST-like"/>
</dbReference>
<sequence length="408" mass="46150">MSAEHLQAHLRQVSVCHQPIFIIGSPRSGTTILAQALAKHSELWFSLESNILHTLFGNGEVDKALERAIKRPQRTWLVQEGVDRDEFLGFLGLGINALYTNRSQGRRWIDKTPIYTLMADVLAAMFPDAFFVHILRDGRRVVQSMAHFLNRFNIDHVADVLDADMEERAFILPWGINFRGACRTWSLYANTAMDFCARHPTRCLTVINEELVADPQKGFRDIFDFVGVPPEEAPVDLFQGRRVNSSFSQPSTKPLSINELSEPWNEWTLDQKDVFLREAGQTLQKYGFVTQDELRQMESEVNSTSRVHQLQRKVVKTAPSRAKSEEAPGSRLSYPKLVERIREVVVSTAPTNATVLVVSKGEATLTRLIGRQAWHFPQDEDGKYSGYYPADSQDAIAHLEALRAKGAD</sequence>
<dbReference type="PANTHER" id="PTHR12788:SF10">
    <property type="entry name" value="PROTEIN-TYROSINE SULFOTRANSFERASE"/>
    <property type="match status" value="1"/>
</dbReference>
<proteinExistence type="predicted"/>
<name>A0A6J4MHP2_9CHLR</name>
<accession>A0A6J4MHP2</accession>
<reference evidence="2" key="1">
    <citation type="submission" date="2020-02" db="EMBL/GenBank/DDBJ databases">
        <authorList>
            <person name="Meier V. D."/>
        </authorList>
    </citation>
    <scope>NUCLEOTIDE SEQUENCE</scope>
    <source>
        <strain evidence="2">AVDCRST_MAG93</strain>
    </source>
</reference>
<dbReference type="PANTHER" id="PTHR12788">
    <property type="entry name" value="PROTEIN-TYROSINE SULFOTRANSFERASE 2"/>
    <property type="match status" value="1"/>
</dbReference>
<dbReference type="Pfam" id="PF13469">
    <property type="entry name" value="Sulfotransfer_3"/>
    <property type="match status" value="1"/>
</dbReference>
<feature type="non-terminal residue" evidence="2">
    <location>
        <position position="408"/>
    </location>
</feature>
<evidence type="ECO:0000313" key="2">
    <source>
        <dbReference type="EMBL" id="CAA9359535.1"/>
    </source>
</evidence>